<dbReference type="InterPro" id="IPR046947">
    <property type="entry name" value="LytR-like"/>
</dbReference>
<keyword evidence="3" id="KW-0805">Transcription regulation</keyword>
<feature type="domain" description="HTH LytTR-type" evidence="8">
    <location>
        <begin position="136"/>
        <end position="237"/>
    </location>
</feature>
<evidence type="ECO:0000256" key="1">
    <source>
        <dbReference type="ARBA" id="ARBA00022553"/>
    </source>
</evidence>
<keyword evidence="4" id="KW-0238">DNA-binding</keyword>
<dbReference type="SUPFAM" id="SSF52172">
    <property type="entry name" value="CheY-like"/>
    <property type="match status" value="1"/>
</dbReference>
<evidence type="ECO:0000256" key="5">
    <source>
        <dbReference type="ARBA" id="ARBA00023163"/>
    </source>
</evidence>
<dbReference type="PROSITE" id="PS50110">
    <property type="entry name" value="RESPONSE_REGULATORY"/>
    <property type="match status" value="1"/>
</dbReference>
<dbReference type="Pfam" id="PF00072">
    <property type="entry name" value="Response_reg"/>
    <property type="match status" value="1"/>
</dbReference>
<dbReference type="PANTHER" id="PTHR37299:SF1">
    <property type="entry name" value="STAGE 0 SPORULATION PROTEIN A HOMOLOG"/>
    <property type="match status" value="1"/>
</dbReference>
<evidence type="ECO:0000256" key="3">
    <source>
        <dbReference type="ARBA" id="ARBA00023015"/>
    </source>
</evidence>
<dbReference type="AlphaFoldDB" id="A0A1M7YRJ1"/>
<dbReference type="RefSeq" id="WP_073580143.1">
    <property type="nucleotide sequence ID" value="NZ_AP024897.1"/>
</dbReference>
<dbReference type="Gene3D" id="3.40.50.2300">
    <property type="match status" value="1"/>
</dbReference>
<evidence type="ECO:0000256" key="6">
    <source>
        <dbReference type="PROSITE-ProRule" id="PRU00169"/>
    </source>
</evidence>
<dbReference type="SMART" id="SM00448">
    <property type="entry name" value="REC"/>
    <property type="match status" value="1"/>
</dbReference>
<dbReference type="NCBIfam" id="NF008677">
    <property type="entry name" value="PRK11697.1"/>
    <property type="match status" value="1"/>
</dbReference>
<dbReference type="Gene3D" id="2.40.50.1020">
    <property type="entry name" value="LytTr DNA-binding domain"/>
    <property type="match status" value="1"/>
</dbReference>
<feature type="domain" description="Response regulatory" evidence="7">
    <location>
        <begin position="3"/>
        <end position="116"/>
    </location>
</feature>
<dbReference type="GO" id="GO:0000156">
    <property type="term" value="F:phosphorelay response regulator activity"/>
    <property type="evidence" value="ECO:0007669"/>
    <property type="project" value="InterPro"/>
</dbReference>
<keyword evidence="1 6" id="KW-0597">Phosphoprotein</keyword>
<keyword evidence="10" id="KW-1185">Reference proteome</keyword>
<dbReference type="PROSITE" id="PS50930">
    <property type="entry name" value="HTH_LYTTR"/>
    <property type="match status" value="1"/>
</dbReference>
<organism evidence="9 10">
    <name type="scientific">Vibrio quintilis</name>
    <dbReference type="NCBI Taxonomy" id="1117707"/>
    <lineage>
        <taxon>Bacteria</taxon>
        <taxon>Pseudomonadati</taxon>
        <taxon>Pseudomonadota</taxon>
        <taxon>Gammaproteobacteria</taxon>
        <taxon>Vibrionales</taxon>
        <taxon>Vibrionaceae</taxon>
        <taxon>Vibrio</taxon>
    </lineage>
</organism>
<protein>
    <submittedName>
        <fullName evidence="9">Transcriptional regulatory protein YehT</fullName>
    </submittedName>
</protein>
<evidence type="ECO:0000259" key="7">
    <source>
        <dbReference type="PROSITE" id="PS50110"/>
    </source>
</evidence>
<keyword evidence="5" id="KW-0804">Transcription</keyword>
<dbReference type="CDD" id="cd17532">
    <property type="entry name" value="REC_LytTR_AlgR-like"/>
    <property type="match status" value="1"/>
</dbReference>
<dbReference type="FunFam" id="3.40.50.2300:FF:000051">
    <property type="entry name" value="Two-component response regulator yehT"/>
    <property type="match status" value="1"/>
</dbReference>
<accession>A0A1M7YRJ1</accession>
<dbReference type="OrthoDB" id="236568at2"/>
<dbReference type="EMBL" id="FRFG01000013">
    <property type="protein sequence ID" value="SHO55242.1"/>
    <property type="molecule type" value="Genomic_DNA"/>
</dbReference>
<dbReference type="InterPro" id="IPR011006">
    <property type="entry name" value="CheY-like_superfamily"/>
</dbReference>
<dbReference type="PANTHER" id="PTHR37299">
    <property type="entry name" value="TRANSCRIPTIONAL REGULATOR-RELATED"/>
    <property type="match status" value="1"/>
</dbReference>
<proteinExistence type="predicted"/>
<reference evidence="10" key="1">
    <citation type="submission" date="2016-12" db="EMBL/GenBank/DDBJ databases">
        <authorList>
            <person name="Rodrigo-Torres L."/>
            <person name="Arahal R.D."/>
            <person name="Lucena T."/>
        </authorList>
    </citation>
    <scope>NUCLEOTIDE SEQUENCE [LARGE SCALE GENOMIC DNA]</scope>
</reference>
<evidence type="ECO:0000313" key="10">
    <source>
        <dbReference type="Proteomes" id="UP000184600"/>
    </source>
</evidence>
<sequence>MITALVIDDEIHARSELIQLLRETDQIEILGEAGNAIDGFKQIHQHKPDVVFLDIQMPQISGIELLSMLDPETIPRIVFITAYEQYAIQAFENNAFDYLLKPVEEERLHKTITRLQRDITRKQDLSPITPKTLEQIPCIGLNRIVIIPVNEIELAYSDVSGVHVQTHERQATTQLTLKHLEEKTPLLRCHRQYLIHPKSIKEIKLLENGLAEVITQSQHTVPVSRRHLKNLKENLGF</sequence>
<evidence type="ECO:0000313" key="9">
    <source>
        <dbReference type="EMBL" id="SHO55242.1"/>
    </source>
</evidence>
<dbReference type="InterPro" id="IPR001789">
    <property type="entry name" value="Sig_transdc_resp-reg_receiver"/>
</dbReference>
<dbReference type="SMART" id="SM00850">
    <property type="entry name" value="LytTR"/>
    <property type="match status" value="1"/>
</dbReference>
<evidence type="ECO:0000256" key="2">
    <source>
        <dbReference type="ARBA" id="ARBA00023012"/>
    </source>
</evidence>
<feature type="modified residue" description="4-aspartylphosphate" evidence="6">
    <location>
        <position position="54"/>
    </location>
</feature>
<gene>
    <name evidence="9" type="primary">yehT_1</name>
    <name evidence="9" type="ORF">VQ7734_00961</name>
</gene>
<evidence type="ECO:0000259" key="8">
    <source>
        <dbReference type="PROSITE" id="PS50930"/>
    </source>
</evidence>
<dbReference type="Proteomes" id="UP000184600">
    <property type="component" value="Unassembled WGS sequence"/>
</dbReference>
<evidence type="ECO:0000256" key="4">
    <source>
        <dbReference type="ARBA" id="ARBA00023125"/>
    </source>
</evidence>
<dbReference type="GO" id="GO:0003677">
    <property type="term" value="F:DNA binding"/>
    <property type="evidence" value="ECO:0007669"/>
    <property type="project" value="UniProtKB-KW"/>
</dbReference>
<dbReference type="InterPro" id="IPR007492">
    <property type="entry name" value="LytTR_DNA-bd_dom"/>
</dbReference>
<name>A0A1M7YRJ1_9VIBR</name>
<dbReference type="STRING" id="1117707.VQ7734_00961"/>
<keyword evidence="2" id="KW-0902">Two-component regulatory system</keyword>
<dbReference type="Pfam" id="PF04397">
    <property type="entry name" value="LytTR"/>
    <property type="match status" value="1"/>
</dbReference>